<name>E3MPP4_CAERE</name>
<protein>
    <submittedName>
        <fullName evidence="1">Uncharacterized protein</fullName>
    </submittedName>
</protein>
<dbReference type="InParanoid" id="E3MPP4"/>
<dbReference type="AlphaFoldDB" id="E3MPP4"/>
<dbReference type="Proteomes" id="UP000008281">
    <property type="component" value="Unassembled WGS sequence"/>
</dbReference>
<organism evidence="2">
    <name type="scientific">Caenorhabditis remanei</name>
    <name type="common">Caenorhabditis vulgaris</name>
    <dbReference type="NCBI Taxonomy" id="31234"/>
    <lineage>
        <taxon>Eukaryota</taxon>
        <taxon>Metazoa</taxon>
        <taxon>Ecdysozoa</taxon>
        <taxon>Nematoda</taxon>
        <taxon>Chromadorea</taxon>
        <taxon>Rhabditida</taxon>
        <taxon>Rhabditina</taxon>
        <taxon>Rhabditomorpha</taxon>
        <taxon>Rhabditoidea</taxon>
        <taxon>Rhabditidae</taxon>
        <taxon>Peloderinae</taxon>
        <taxon>Caenorhabditis</taxon>
    </lineage>
</organism>
<sequence>MRSVSEVGRTLVVSWSALVAVLSRIQPTFELKPTNFRAKAAGDCRVRTTQFLNIVGASQVAEIQHLQNSRIHFDLLVGNNQDFLALVRMLEEAETMRYYSFGFSELEDVKKSLERFSRIPGAEREDFTEIRSTNFPKRIVIPLNHQKELKIYVEETSMEDTKYCDKPYIVKIKV</sequence>
<evidence type="ECO:0000313" key="1">
    <source>
        <dbReference type="EMBL" id="EFP06679.1"/>
    </source>
</evidence>
<reference evidence="1" key="1">
    <citation type="submission" date="2007-07" db="EMBL/GenBank/DDBJ databases">
        <title>PCAP assembly of the Caenorhabditis remanei genome.</title>
        <authorList>
            <consortium name="The Caenorhabditis remanei Sequencing Consortium"/>
            <person name="Wilson R.K."/>
        </authorList>
    </citation>
    <scope>NUCLEOTIDE SEQUENCE [LARGE SCALE GENOMIC DNA]</scope>
    <source>
        <strain evidence="1">PB4641</strain>
    </source>
</reference>
<accession>E3MPP4</accession>
<proteinExistence type="predicted"/>
<gene>
    <name evidence="1" type="ORF">CRE_12005</name>
</gene>
<dbReference type="HOGENOM" id="CLU_1541555_0_0_1"/>
<evidence type="ECO:0000313" key="2">
    <source>
        <dbReference type="Proteomes" id="UP000008281"/>
    </source>
</evidence>
<dbReference type="EMBL" id="DS268464">
    <property type="protein sequence ID" value="EFP06679.1"/>
    <property type="molecule type" value="Genomic_DNA"/>
</dbReference>
<keyword evidence="2" id="KW-1185">Reference proteome</keyword>